<proteinExistence type="inferred from homology"/>
<dbReference type="FunFam" id="1.20.1720.10:FF:000005">
    <property type="entry name" value="Bcr/CflA family efflux transporter"/>
    <property type="match status" value="1"/>
</dbReference>
<feature type="transmembrane region" description="Helical" evidence="8">
    <location>
        <begin position="44"/>
        <end position="63"/>
    </location>
</feature>
<evidence type="ECO:0000256" key="3">
    <source>
        <dbReference type="ARBA" id="ARBA00022448"/>
    </source>
</evidence>
<keyword evidence="5 8" id="KW-0812">Transmembrane</keyword>
<feature type="domain" description="Major facilitator superfamily (MFS) profile" evidence="9">
    <location>
        <begin position="8"/>
        <end position="388"/>
    </location>
</feature>
<feature type="transmembrane region" description="Helical" evidence="8">
    <location>
        <begin position="99"/>
        <end position="120"/>
    </location>
</feature>
<keyword evidence="11" id="KW-1185">Reference proteome</keyword>
<comment type="subcellular location">
    <subcellularLocation>
        <location evidence="8">Cell inner membrane</location>
        <topology evidence="8">Multi-pass membrane protein</topology>
    </subcellularLocation>
    <subcellularLocation>
        <location evidence="1">Cell membrane</location>
        <topology evidence="1">Multi-pass membrane protein</topology>
    </subcellularLocation>
</comment>
<evidence type="ECO:0000256" key="2">
    <source>
        <dbReference type="ARBA" id="ARBA00006236"/>
    </source>
</evidence>
<dbReference type="Pfam" id="PF07690">
    <property type="entry name" value="MFS_1"/>
    <property type="match status" value="1"/>
</dbReference>
<dbReference type="RefSeq" id="WP_109873061.1">
    <property type="nucleotide sequence ID" value="NZ_QGNA01000006.1"/>
</dbReference>
<feature type="transmembrane region" description="Helical" evidence="8">
    <location>
        <begin position="340"/>
        <end position="360"/>
    </location>
</feature>
<organism evidence="10 11">
    <name type="scientific">Falsiroseomonas bella</name>
    <dbReference type="NCBI Taxonomy" id="2184016"/>
    <lineage>
        <taxon>Bacteria</taxon>
        <taxon>Pseudomonadati</taxon>
        <taxon>Pseudomonadota</taxon>
        <taxon>Alphaproteobacteria</taxon>
        <taxon>Acetobacterales</taxon>
        <taxon>Roseomonadaceae</taxon>
        <taxon>Falsiroseomonas</taxon>
    </lineage>
</organism>
<feature type="transmembrane region" description="Helical" evidence="8">
    <location>
        <begin position="132"/>
        <end position="157"/>
    </location>
</feature>
<dbReference type="PROSITE" id="PS50850">
    <property type="entry name" value="MFS"/>
    <property type="match status" value="1"/>
</dbReference>
<feature type="transmembrane region" description="Helical" evidence="8">
    <location>
        <begin position="163"/>
        <end position="183"/>
    </location>
</feature>
<evidence type="ECO:0000256" key="5">
    <source>
        <dbReference type="ARBA" id="ARBA00022692"/>
    </source>
</evidence>
<evidence type="ECO:0000313" key="11">
    <source>
        <dbReference type="Proteomes" id="UP000245765"/>
    </source>
</evidence>
<reference evidence="11" key="1">
    <citation type="submission" date="2018-05" db="EMBL/GenBank/DDBJ databases">
        <authorList>
            <person name="Du Z."/>
            <person name="Wang X."/>
        </authorList>
    </citation>
    <scope>NUCLEOTIDE SEQUENCE [LARGE SCALE GENOMIC DNA]</scope>
    <source>
        <strain evidence="11">CQN31</strain>
    </source>
</reference>
<evidence type="ECO:0000313" key="10">
    <source>
        <dbReference type="EMBL" id="PWS34610.1"/>
    </source>
</evidence>
<feature type="transmembrane region" description="Helical" evidence="8">
    <location>
        <begin position="212"/>
        <end position="232"/>
    </location>
</feature>
<evidence type="ECO:0000256" key="6">
    <source>
        <dbReference type="ARBA" id="ARBA00022989"/>
    </source>
</evidence>
<keyword evidence="7 8" id="KW-0472">Membrane</keyword>
<evidence type="ECO:0000256" key="1">
    <source>
        <dbReference type="ARBA" id="ARBA00004651"/>
    </source>
</evidence>
<evidence type="ECO:0000259" key="9">
    <source>
        <dbReference type="PROSITE" id="PS50850"/>
    </source>
</evidence>
<dbReference type="GO" id="GO:1990961">
    <property type="term" value="P:xenobiotic detoxification by transmembrane export across the plasma membrane"/>
    <property type="evidence" value="ECO:0007669"/>
    <property type="project" value="InterPro"/>
</dbReference>
<protein>
    <recommendedName>
        <fullName evidence="8">Bcr/CflA family efflux transporter</fullName>
    </recommendedName>
</protein>
<dbReference type="NCBIfam" id="TIGR00710">
    <property type="entry name" value="efflux_Bcr_CflA"/>
    <property type="match status" value="1"/>
</dbReference>
<comment type="similarity">
    <text evidence="2 8">Belongs to the major facilitator superfamily. Bcr/CmlA family.</text>
</comment>
<dbReference type="InterPro" id="IPR005829">
    <property type="entry name" value="Sugar_transporter_CS"/>
</dbReference>
<dbReference type="SUPFAM" id="SSF103473">
    <property type="entry name" value="MFS general substrate transporter"/>
    <property type="match status" value="1"/>
</dbReference>
<sequence>MAHASRRLAALLASLTALGPLGVDMYLPAFPAMALDLSADPSAVQRTLAAFLFGMAAGQLVVGPLSDRFGRRSPLLAGLALFALASAGCALAASAEALAWLRLAQALGGCAGMVVARAVVRDVADEREAVRMMATLMLVMGAAPILAPMAGGLLLAAFGWRSIFWALAAYALAAIVLIAVALPESLPPERRRRQGPGAIVIVYGQILRDRRFLAHALAGAFPMLGLFAYLTASPQVLMGLHGLSPGEYAVAFGSNAFGLILASQIIARLVRRVPPPRLIVAALTACAVAGVSVPLAVASGGLWPLLLALFVFLSVMGAVLPLASALAMAPLGHVAGSASALIGTLQFGGGAAVGLLIGAVGAGSAWPMALLLACAGMGGLGLHLALRR</sequence>
<evidence type="ECO:0000256" key="4">
    <source>
        <dbReference type="ARBA" id="ARBA00022475"/>
    </source>
</evidence>
<comment type="caution">
    <text evidence="8">Lacks conserved residue(s) required for the propagation of feature annotation.</text>
</comment>
<feature type="transmembrane region" description="Helical" evidence="8">
    <location>
        <begin position="75"/>
        <end position="93"/>
    </location>
</feature>
<feature type="transmembrane region" description="Helical" evidence="8">
    <location>
        <begin position="303"/>
        <end position="328"/>
    </location>
</feature>
<keyword evidence="8" id="KW-0997">Cell inner membrane</keyword>
<dbReference type="GO" id="GO:0005886">
    <property type="term" value="C:plasma membrane"/>
    <property type="evidence" value="ECO:0007669"/>
    <property type="project" value="UniProtKB-SubCell"/>
</dbReference>
<dbReference type="CDD" id="cd17320">
    <property type="entry name" value="MFS_MdfA_MDR_like"/>
    <property type="match status" value="1"/>
</dbReference>
<dbReference type="InterPro" id="IPR011701">
    <property type="entry name" value="MFS"/>
</dbReference>
<dbReference type="PANTHER" id="PTHR23502:SF132">
    <property type="entry name" value="POLYAMINE TRANSPORTER 2-RELATED"/>
    <property type="match status" value="1"/>
</dbReference>
<dbReference type="AlphaFoldDB" id="A0A317F603"/>
<dbReference type="GO" id="GO:0042910">
    <property type="term" value="F:xenobiotic transmembrane transporter activity"/>
    <property type="evidence" value="ECO:0007669"/>
    <property type="project" value="InterPro"/>
</dbReference>
<keyword evidence="3 8" id="KW-0813">Transport</keyword>
<feature type="transmembrane region" description="Helical" evidence="8">
    <location>
        <begin position="278"/>
        <end position="297"/>
    </location>
</feature>
<dbReference type="PROSITE" id="PS00216">
    <property type="entry name" value="SUGAR_TRANSPORT_1"/>
    <property type="match status" value="1"/>
</dbReference>
<dbReference type="InterPro" id="IPR004812">
    <property type="entry name" value="Efflux_drug-R_Bcr/CmlA"/>
</dbReference>
<comment type="caution">
    <text evidence="10">The sequence shown here is derived from an EMBL/GenBank/DDBJ whole genome shotgun (WGS) entry which is preliminary data.</text>
</comment>
<evidence type="ECO:0000256" key="8">
    <source>
        <dbReference type="RuleBase" id="RU365088"/>
    </source>
</evidence>
<feature type="transmembrane region" description="Helical" evidence="8">
    <location>
        <begin position="248"/>
        <end position="266"/>
    </location>
</feature>
<dbReference type="Proteomes" id="UP000245765">
    <property type="component" value="Unassembled WGS sequence"/>
</dbReference>
<dbReference type="InterPro" id="IPR036259">
    <property type="entry name" value="MFS_trans_sf"/>
</dbReference>
<dbReference type="InterPro" id="IPR020846">
    <property type="entry name" value="MFS_dom"/>
</dbReference>
<feature type="transmembrane region" description="Helical" evidence="8">
    <location>
        <begin position="366"/>
        <end position="386"/>
    </location>
</feature>
<keyword evidence="6 8" id="KW-1133">Transmembrane helix</keyword>
<dbReference type="OrthoDB" id="9800416at2"/>
<evidence type="ECO:0000256" key="7">
    <source>
        <dbReference type="ARBA" id="ARBA00023136"/>
    </source>
</evidence>
<gene>
    <name evidence="10" type="ORF">DFH01_24055</name>
</gene>
<dbReference type="EMBL" id="QGNA01000006">
    <property type="protein sequence ID" value="PWS34610.1"/>
    <property type="molecule type" value="Genomic_DNA"/>
</dbReference>
<keyword evidence="4" id="KW-1003">Cell membrane</keyword>
<dbReference type="Gene3D" id="1.20.1720.10">
    <property type="entry name" value="Multidrug resistance protein D"/>
    <property type="match status" value="1"/>
</dbReference>
<name>A0A317F603_9PROT</name>
<dbReference type="PANTHER" id="PTHR23502">
    <property type="entry name" value="MAJOR FACILITATOR SUPERFAMILY"/>
    <property type="match status" value="1"/>
</dbReference>
<accession>A0A317F603</accession>